<dbReference type="AlphaFoldDB" id="A0A9N8E3E8"/>
<protein>
    <submittedName>
        <fullName evidence="1">Uncharacterized protein</fullName>
    </submittedName>
</protein>
<dbReference type="EMBL" id="CAICTM010000503">
    <property type="protein sequence ID" value="CAB9511816.1"/>
    <property type="molecule type" value="Genomic_DNA"/>
</dbReference>
<dbReference type="OrthoDB" id="47884at2759"/>
<proteinExistence type="predicted"/>
<organism evidence="1 2">
    <name type="scientific">Seminavis robusta</name>
    <dbReference type="NCBI Taxonomy" id="568900"/>
    <lineage>
        <taxon>Eukaryota</taxon>
        <taxon>Sar</taxon>
        <taxon>Stramenopiles</taxon>
        <taxon>Ochrophyta</taxon>
        <taxon>Bacillariophyta</taxon>
        <taxon>Bacillariophyceae</taxon>
        <taxon>Bacillariophycidae</taxon>
        <taxon>Naviculales</taxon>
        <taxon>Naviculaceae</taxon>
        <taxon>Seminavis</taxon>
    </lineage>
</organism>
<evidence type="ECO:0000313" key="2">
    <source>
        <dbReference type="Proteomes" id="UP001153069"/>
    </source>
</evidence>
<dbReference type="Proteomes" id="UP001153069">
    <property type="component" value="Unassembled WGS sequence"/>
</dbReference>
<reference evidence="1" key="1">
    <citation type="submission" date="2020-06" db="EMBL/GenBank/DDBJ databases">
        <authorList>
            <consortium name="Plant Systems Biology data submission"/>
        </authorList>
    </citation>
    <scope>NUCLEOTIDE SEQUENCE</scope>
    <source>
        <strain evidence="1">D6</strain>
    </source>
</reference>
<keyword evidence="2" id="KW-1185">Reference proteome</keyword>
<evidence type="ECO:0000313" key="1">
    <source>
        <dbReference type="EMBL" id="CAB9511816.1"/>
    </source>
</evidence>
<name>A0A9N8E3E8_9STRA</name>
<accession>A0A9N8E3E8</accession>
<comment type="caution">
    <text evidence="1">The sequence shown here is derived from an EMBL/GenBank/DDBJ whole genome shotgun (WGS) entry which is preliminary data.</text>
</comment>
<gene>
    <name evidence="1" type="ORF">SEMRO_504_G156050.1</name>
</gene>
<sequence length="371" mass="40820">MMIVKQKMATLVVTGLMAVNVATAWLSRSSPTVIGGSLRPKTTALFYRDLPEEAEEPILPVSIRRRASLEGVSLAPTGFWVMLRIAQDGYLPWQVTDDPQDAYAATSAEALTMIQLLSGVDMAGAILPPDVLAKLVIHHCESLVAQQQSPMFFAKQVAIAKDILDYVQETLPNSTVAFSQVHQWTQSRVQLPEATLDEVLVTDNTQAPFALTCTLRDFGSLTFTPSLQSLQAVLYQFSPQTSLAFTALALALRYRAPITVQSKEKLPLTLQGIQQKFPMYAAKSTLQQSSNRVQQNIVRGFEIHKLSGALKIALEKGDHAAAAKIRKALDEYDSMDELPTAELQEDGLVEQPQDLNDDGLQQNNMTMSVFQ</sequence>